<feature type="compositionally biased region" description="Basic and acidic residues" evidence="1">
    <location>
        <begin position="292"/>
        <end position="301"/>
    </location>
</feature>
<gene>
    <name evidence="3" type="ORF">B0F90DRAFT_1813134</name>
</gene>
<reference evidence="3" key="1">
    <citation type="journal article" date="2022" name="New Phytol.">
        <title>Evolutionary transition to the ectomycorrhizal habit in the genomes of a hyperdiverse lineage of mushroom-forming fungi.</title>
        <authorList>
            <person name="Looney B."/>
            <person name="Miyauchi S."/>
            <person name="Morin E."/>
            <person name="Drula E."/>
            <person name="Courty P.E."/>
            <person name="Kohler A."/>
            <person name="Kuo A."/>
            <person name="LaButti K."/>
            <person name="Pangilinan J."/>
            <person name="Lipzen A."/>
            <person name="Riley R."/>
            <person name="Andreopoulos W."/>
            <person name="He G."/>
            <person name="Johnson J."/>
            <person name="Nolan M."/>
            <person name="Tritt A."/>
            <person name="Barry K.W."/>
            <person name="Grigoriev I.V."/>
            <person name="Nagy L.G."/>
            <person name="Hibbett D."/>
            <person name="Henrissat B."/>
            <person name="Matheny P.B."/>
            <person name="Labbe J."/>
            <person name="Martin F.M."/>
        </authorList>
    </citation>
    <scope>NUCLEOTIDE SEQUENCE</scope>
    <source>
        <strain evidence="3">BPL690</strain>
    </source>
</reference>
<comment type="caution">
    <text evidence="3">The sequence shown here is derived from an EMBL/GenBank/DDBJ whole genome shotgun (WGS) entry which is preliminary data.</text>
</comment>
<dbReference type="Proteomes" id="UP001203297">
    <property type="component" value="Unassembled WGS sequence"/>
</dbReference>
<proteinExistence type="predicted"/>
<organism evidence="3 4">
    <name type="scientific">Multifurca ochricompacta</name>
    <dbReference type="NCBI Taxonomy" id="376703"/>
    <lineage>
        <taxon>Eukaryota</taxon>
        <taxon>Fungi</taxon>
        <taxon>Dikarya</taxon>
        <taxon>Basidiomycota</taxon>
        <taxon>Agaricomycotina</taxon>
        <taxon>Agaricomycetes</taxon>
        <taxon>Russulales</taxon>
        <taxon>Russulaceae</taxon>
        <taxon>Multifurca</taxon>
    </lineage>
</organism>
<protein>
    <submittedName>
        <fullName evidence="3">Uncharacterized protein</fullName>
    </submittedName>
</protein>
<evidence type="ECO:0000256" key="1">
    <source>
        <dbReference type="SAM" id="MobiDB-lite"/>
    </source>
</evidence>
<keyword evidence="2" id="KW-0812">Transmembrane</keyword>
<feature type="transmembrane region" description="Helical" evidence="2">
    <location>
        <begin position="75"/>
        <end position="93"/>
    </location>
</feature>
<keyword evidence="2" id="KW-0472">Membrane</keyword>
<feature type="transmembrane region" description="Helical" evidence="2">
    <location>
        <begin position="105"/>
        <end position="123"/>
    </location>
</feature>
<evidence type="ECO:0000313" key="3">
    <source>
        <dbReference type="EMBL" id="KAI0307718.1"/>
    </source>
</evidence>
<feature type="region of interest" description="Disordered" evidence="1">
    <location>
        <begin position="182"/>
        <end position="211"/>
    </location>
</feature>
<sequence>MYPHMQQHYRNTDTNTDTENNTNSSRVPIPLAWLESTFKTRSHTEQLLRPELDNGLITQHDFDAAVHFIPGVQRYYSIAGGILGTLSIVLYGHLLRRPPLPINRIASLAAFASAGGVIGGTVVRANAHADFFRGLDDRAAFFQALDNIQTRLSEKTASLHPASSYPSPENESYEVLGAAVTSRGWENEPPPSRTAVDCTPNLPPSAQQPKSRWEEIRAEHARSMATRSSWDELRQNASRSRLDSAVDEELRKTQDPAAERLTEQQKFDACWRLSVGEGHKAVHGAPQIDYWPRPRTETEKK</sequence>
<keyword evidence="2" id="KW-1133">Transmembrane helix</keyword>
<accession>A0AAD4MDQ2</accession>
<evidence type="ECO:0000256" key="2">
    <source>
        <dbReference type="SAM" id="Phobius"/>
    </source>
</evidence>
<evidence type="ECO:0000313" key="4">
    <source>
        <dbReference type="Proteomes" id="UP001203297"/>
    </source>
</evidence>
<feature type="region of interest" description="Disordered" evidence="1">
    <location>
        <begin position="1"/>
        <end position="25"/>
    </location>
</feature>
<dbReference type="AlphaFoldDB" id="A0AAD4MDQ2"/>
<dbReference type="EMBL" id="WTXG01000001">
    <property type="protein sequence ID" value="KAI0307718.1"/>
    <property type="molecule type" value="Genomic_DNA"/>
</dbReference>
<feature type="compositionally biased region" description="Low complexity" evidence="1">
    <location>
        <begin position="12"/>
        <end position="23"/>
    </location>
</feature>
<keyword evidence="4" id="KW-1185">Reference proteome</keyword>
<feature type="region of interest" description="Disordered" evidence="1">
    <location>
        <begin position="281"/>
        <end position="301"/>
    </location>
</feature>
<name>A0AAD4MDQ2_9AGAM</name>